<protein>
    <submittedName>
        <fullName evidence="1">Uncharacterized protein</fullName>
    </submittedName>
</protein>
<accession>A0ACC3YIN0</accession>
<dbReference type="Proteomes" id="UP000805649">
    <property type="component" value="Unassembled WGS sequence"/>
</dbReference>
<keyword evidence="2" id="KW-1185">Reference proteome</keyword>
<evidence type="ECO:0000313" key="2">
    <source>
        <dbReference type="Proteomes" id="UP000805649"/>
    </source>
</evidence>
<dbReference type="EMBL" id="VUJX02000009">
    <property type="protein sequence ID" value="KAL0931760.1"/>
    <property type="molecule type" value="Genomic_DNA"/>
</dbReference>
<evidence type="ECO:0000313" key="1">
    <source>
        <dbReference type="EMBL" id="KAL0931760.1"/>
    </source>
</evidence>
<comment type="caution">
    <text evidence="1">The sequence shown here is derived from an EMBL/GenBank/DDBJ whole genome shotgun (WGS) entry which is preliminary data.</text>
</comment>
<gene>
    <name evidence="1" type="ORF">CTRU02_212713</name>
</gene>
<sequence length="96" mass="11062">MLRDDWVAGDEYLFNTASRCIFCPMLDAALPLLHVPITSWRAYITVRTMKPYNALCNNTILRLPIIVFTLTASLPLLMSQFLKIAIKEIPLRQEHE</sequence>
<organism evidence="1 2">
    <name type="scientific">Colletotrichum truncatum</name>
    <name type="common">Anthracnose fungus</name>
    <name type="synonym">Colletotrichum capsici</name>
    <dbReference type="NCBI Taxonomy" id="5467"/>
    <lineage>
        <taxon>Eukaryota</taxon>
        <taxon>Fungi</taxon>
        <taxon>Dikarya</taxon>
        <taxon>Ascomycota</taxon>
        <taxon>Pezizomycotina</taxon>
        <taxon>Sordariomycetes</taxon>
        <taxon>Hypocreomycetidae</taxon>
        <taxon>Glomerellales</taxon>
        <taxon>Glomerellaceae</taxon>
        <taxon>Colletotrichum</taxon>
        <taxon>Colletotrichum truncatum species complex</taxon>
    </lineage>
</organism>
<reference evidence="1 2" key="1">
    <citation type="journal article" date="2020" name="Phytopathology">
        <title>Genome Sequence Resources of Colletotrichum truncatum, C. plurivorum, C. musicola, and C. sojae: Four Species Pathogenic to Soybean (Glycine max).</title>
        <authorList>
            <person name="Rogerio F."/>
            <person name="Boufleur T.R."/>
            <person name="Ciampi-Guillardi M."/>
            <person name="Sukno S.A."/>
            <person name="Thon M.R."/>
            <person name="Massola Junior N.S."/>
            <person name="Baroncelli R."/>
        </authorList>
    </citation>
    <scope>NUCLEOTIDE SEQUENCE [LARGE SCALE GENOMIC DNA]</scope>
    <source>
        <strain evidence="1 2">CMES1059</strain>
    </source>
</reference>
<name>A0ACC3YIN0_COLTU</name>
<proteinExistence type="predicted"/>